<comment type="caution">
    <text evidence="1">The sequence shown here is derived from an EMBL/GenBank/DDBJ whole genome shotgun (WGS) entry which is preliminary data.</text>
</comment>
<dbReference type="Proteomes" id="UP000004095">
    <property type="component" value="Unassembled WGS sequence"/>
</dbReference>
<dbReference type="EMBL" id="AAWS01000041">
    <property type="protein sequence ID" value="EAY25908.1"/>
    <property type="molecule type" value="Genomic_DNA"/>
</dbReference>
<proteinExistence type="predicted"/>
<accession>A1ZUM2</accession>
<dbReference type="Gene3D" id="2.170.16.10">
    <property type="entry name" value="Hedgehog/Intein (Hint) domain"/>
    <property type="match status" value="1"/>
</dbReference>
<sequence length="470" mass="52936">MDTTTIEDDLLGFFGGFALGTQVLMADNSWKNIECLKPGDEVMSLSGHAEVIQLVDLTNKVQQQLYYLDGDPSLTFAGSQLFISSKQHIGHQEEFLCAEPHHIASRRLKAVGVGFIEGGAMVTHQGKNRIPVHVDKLQAKDSQQLTPVFHVMVDRNDTIVVGKNQRFAALSLAPKLLDYTTRIGKKLYAIIANYEADAAHITNKLTFEQLLGMSQSLKAQDGQEVLFAGELTPQTIPNATQKLGFAARYLYAYLLTNHLAQLEQIASMGWRIFTQYWNRNHRMVIALSLHSIEWRPSYIPLENVQVSSALSSYLKVGQSWEQLLLSGKEQPLVGLMKKSQYFVTEKKMDGLRVANWVYQIELAEDDQNLKGELHFPDALDVPYFQSRCGLEDEQGQQQATLLFDVRFITEEIMLAEQEAHKNYDETKQGDFEDAFLTKWMNNIFKAVEEQTSSLATAATFSKPSVMSVKS</sequence>
<gene>
    <name evidence="1" type="ORF">M23134_00862</name>
</gene>
<organism evidence="1 2">
    <name type="scientific">Microscilla marina ATCC 23134</name>
    <dbReference type="NCBI Taxonomy" id="313606"/>
    <lineage>
        <taxon>Bacteria</taxon>
        <taxon>Pseudomonadati</taxon>
        <taxon>Bacteroidota</taxon>
        <taxon>Cytophagia</taxon>
        <taxon>Cytophagales</taxon>
        <taxon>Microscillaceae</taxon>
        <taxon>Microscilla</taxon>
    </lineage>
</organism>
<evidence type="ECO:0000313" key="1">
    <source>
        <dbReference type="EMBL" id="EAY25908.1"/>
    </source>
</evidence>
<evidence type="ECO:0000313" key="2">
    <source>
        <dbReference type="Proteomes" id="UP000004095"/>
    </source>
</evidence>
<dbReference type="RefSeq" id="WP_002701897.1">
    <property type="nucleotide sequence ID" value="NZ_AAWS01000041.1"/>
</dbReference>
<reference evidence="1 2" key="1">
    <citation type="submission" date="2007-01" db="EMBL/GenBank/DDBJ databases">
        <authorList>
            <person name="Haygood M."/>
            <person name="Podell S."/>
            <person name="Anderson C."/>
            <person name="Hopkinson B."/>
            <person name="Roe K."/>
            <person name="Barbeau K."/>
            <person name="Gaasterland T."/>
            <person name="Ferriera S."/>
            <person name="Johnson J."/>
            <person name="Kravitz S."/>
            <person name="Beeson K."/>
            <person name="Sutton G."/>
            <person name="Rogers Y.-H."/>
            <person name="Friedman R."/>
            <person name="Frazier M."/>
            <person name="Venter J.C."/>
        </authorList>
    </citation>
    <scope>NUCLEOTIDE SEQUENCE [LARGE SCALE GENOMIC DNA]</scope>
    <source>
        <strain evidence="1 2">ATCC 23134</strain>
    </source>
</reference>
<name>A1ZUM2_MICM2</name>
<dbReference type="OrthoDB" id="291011at2"/>
<dbReference type="InterPro" id="IPR036844">
    <property type="entry name" value="Hint_dom_sf"/>
</dbReference>
<keyword evidence="2" id="KW-1185">Reference proteome</keyword>
<dbReference type="SUPFAM" id="SSF51294">
    <property type="entry name" value="Hedgehog/intein (Hint) domain"/>
    <property type="match status" value="1"/>
</dbReference>
<protein>
    <submittedName>
        <fullName evidence="1">Uncharacterized protein</fullName>
    </submittedName>
</protein>
<dbReference type="AlphaFoldDB" id="A1ZUM2"/>